<dbReference type="InterPro" id="IPR008949">
    <property type="entry name" value="Isoprenoid_synthase_dom_sf"/>
</dbReference>
<comment type="cofactor">
    <cofactor evidence="1">
        <name>Mg(2+)</name>
        <dbReference type="ChEBI" id="CHEBI:18420"/>
    </cofactor>
</comment>
<dbReference type="PANTHER" id="PTHR31225:SF98">
    <property type="entry name" value="TERPENE SYNTHASE 9-RELATED"/>
    <property type="match status" value="1"/>
</dbReference>
<dbReference type="InterPro" id="IPR008930">
    <property type="entry name" value="Terpenoid_cyclase/PrenylTrfase"/>
</dbReference>
<dbReference type="SFLD" id="SFLDS00005">
    <property type="entry name" value="Isoprenoid_Synthase_Type_I"/>
    <property type="match status" value="1"/>
</dbReference>
<reference evidence="8" key="2">
    <citation type="submission" date="2025-08" db="UniProtKB">
        <authorList>
            <consortium name="RefSeq"/>
        </authorList>
    </citation>
    <scope>IDENTIFICATION</scope>
</reference>
<reference evidence="7" key="1">
    <citation type="journal article" date="2012" name="Nat. Commun.">
        <title>The genome of Prunus mume.</title>
        <authorList>
            <person name="Zhang Q."/>
            <person name="Chen W."/>
            <person name="Sun L."/>
            <person name="Zhao F."/>
            <person name="Huang B."/>
            <person name="Yang W."/>
            <person name="Tao Y."/>
            <person name="Wang J."/>
            <person name="Yuan Z."/>
            <person name="Fan G."/>
            <person name="Xing Z."/>
            <person name="Han C."/>
            <person name="Pan H."/>
            <person name="Zhong X."/>
            <person name="Shi W."/>
            <person name="Liang X."/>
            <person name="Du D."/>
            <person name="Sun F."/>
            <person name="Xu Z."/>
            <person name="Hao R."/>
            <person name="Lv T."/>
            <person name="Lv Y."/>
            <person name="Zheng Z."/>
            <person name="Sun M."/>
            <person name="Luo L."/>
            <person name="Cai M."/>
            <person name="Gao Y."/>
            <person name="Wang J."/>
            <person name="Yin Y."/>
            <person name="Xu X."/>
            <person name="Cheng T."/>
            <person name="Wang J."/>
        </authorList>
    </citation>
    <scope>NUCLEOTIDE SEQUENCE [LARGE SCALE GENOMIC DNA]</scope>
</reference>
<evidence type="ECO:0000313" key="8">
    <source>
        <dbReference type="RefSeq" id="XP_008230162.2"/>
    </source>
</evidence>
<feature type="domain" description="Terpene synthase metal-binding" evidence="6">
    <location>
        <begin position="370"/>
        <end position="611"/>
    </location>
</feature>
<dbReference type="PANTHER" id="PTHR31225">
    <property type="entry name" value="OS04G0344100 PROTEIN-RELATED"/>
    <property type="match status" value="1"/>
</dbReference>
<dbReference type="InterPro" id="IPR001906">
    <property type="entry name" value="Terpene_synth_N"/>
</dbReference>
<name>A0ABM0NUT8_PRUMU</name>
<keyword evidence="3" id="KW-0460">Magnesium</keyword>
<keyword evidence="7" id="KW-1185">Reference proteome</keyword>
<dbReference type="InterPro" id="IPR005630">
    <property type="entry name" value="Terpene_synthase_metal-bd"/>
</dbReference>
<dbReference type="InterPro" id="IPR044814">
    <property type="entry name" value="Terpene_cyclase_plant_C1"/>
</dbReference>
<dbReference type="CDD" id="cd00684">
    <property type="entry name" value="Terpene_cyclase_plant_C1"/>
    <property type="match status" value="1"/>
</dbReference>
<protein>
    <submittedName>
        <fullName evidence="8">Probable terpene synthase 9</fullName>
    </submittedName>
</protein>
<feature type="domain" description="Terpene synthase N-terminal" evidence="5">
    <location>
        <begin position="129"/>
        <end position="311"/>
    </location>
</feature>
<dbReference type="GeneID" id="103329467"/>
<gene>
    <name evidence="8" type="primary">LOC103329467</name>
</gene>
<evidence type="ECO:0000256" key="1">
    <source>
        <dbReference type="ARBA" id="ARBA00001946"/>
    </source>
</evidence>
<keyword evidence="2" id="KW-0479">Metal-binding</keyword>
<dbReference type="Pfam" id="PF03936">
    <property type="entry name" value="Terpene_synth_C"/>
    <property type="match status" value="1"/>
</dbReference>
<accession>A0ABM0NUT8</accession>
<dbReference type="RefSeq" id="XP_008230162.2">
    <property type="nucleotide sequence ID" value="XM_008231940.2"/>
</dbReference>
<dbReference type="Gene3D" id="1.50.10.130">
    <property type="entry name" value="Terpene synthase, N-terminal domain"/>
    <property type="match status" value="1"/>
</dbReference>
<evidence type="ECO:0000313" key="7">
    <source>
        <dbReference type="Proteomes" id="UP000694861"/>
    </source>
</evidence>
<evidence type="ECO:0000259" key="6">
    <source>
        <dbReference type="Pfam" id="PF03936"/>
    </source>
</evidence>
<dbReference type="Proteomes" id="UP000694861">
    <property type="component" value="Linkage group LG4"/>
</dbReference>
<dbReference type="SFLD" id="SFLDG01019">
    <property type="entry name" value="Terpene_Cyclase_Like_1_C_Termi"/>
    <property type="match status" value="1"/>
</dbReference>
<dbReference type="InterPro" id="IPR034741">
    <property type="entry name" value="Terpene_cyclase-like_1_C"/>
</dbReference>
<dbReference type="InterPro" id="IPR050148">
    <property type="entry name" value="Terpene_synthase-like"/>
</dbReference>
<sequence>MIIPSSTYNLLPLPQLIRFAEYVSPSGSSPSKRALKARSLRYTVSNLKYTTVKHIFSPLSHSWPLVSPSFVTSYQRLIHIPTALPHRTRGKQLASFIVSRNMMTSSPSSTLISNPPAPQRRLAQYHPTIWDHKLIDSFTTHYTYELHATRLESLKQNVAKTLLAASTSNKGSSASTCSVLKLIDSMQRLGVTYHFEQETDAALLSLVSSSTHGTADDLHTVALQFRILREHGISISPEVFNKFRSRDGSFKDSLSKDVEGLLSLYEASHLGMPGEEEDHVLEEAKSFSTKNLRQLVGTLEDDNLLKQIVEQSLETPLNWRMPRIEARNFIDIYERDNSKNLALLELAKLDYNLVQSVYQMEIKELSRWWRDLDFKNKASFSRDRLMENYLWAMGINYEPRFSECRIGLTKFVCILTIIDDMYDVYGFLDELEHFTQAVCRWNMEAKEELPEYMKPVYAAMLKFGNELADNVFKNNGLDVLPYIKKEWVNLCKSYLVEARWFYGGYTPTLQEYLDNAWTSVGGPGALLHAYLLQGLGSHLTKTSLESFKHGSEIVYWSSLMTRLSDDLGTSKAESERGDVAKAVECYMEEKGTSEEEAQHYINDLICYSWKKMNEESAKTSRIPKSIVKMSLNMARTAHSIFQHGDGIGTSIGVTKDRLISLIANPIPIYHEHK</sequence>
<organism evidence="7 8">
    <name type="scientific">Prunus mume</name>
    <name type="common">Japanese apricot</name>
    <name type="synonym">Armeniaca mume</name>
    <dbReference type="NCBI Taxonomy" id="102107"/>
    <lineage>
        <taxon>Eukaryota</taxon>
        <taxon>Viridiplantae</taxon>
        <taxon>Streptophyta</taxon>
        <taxon>Embryophyta</taxon>
        <taxon>Tracheophyta</taxon>
        <taxon>Spermatophyta</taxon>
        <taxon>Magnoliopsida</taxon>
        <taxon>eudicotyledons</taxon>
        <taxon>Gunneridae</taxon>
        <taxon>Pentapetalae</taxon>
        <taxon>rosids</taxon>
        <taxon>fabids</taxon>
        <taxon>Rosales</taxon>
        <taxon>Rosaceae</taxon>
        <taxon>Amygdaloideae</taxon>
        <taxon>Amygdaleae</taxon>
        <taxon>Prunus</taxon>
    </lineage>
</organism>
<keyword evidence="4" id="KW-0456">Lyase</keyword>
<evidence type="ECO:0000256" key="4">
    <source>
        <dbReference type="ARBA" id="ARBA00023239"/>
    </source>
</evidence>
<dbReference type="Pfam" id="PF01397">
    <property type="entry name" value="Terpene_synth"/>
    <property type="match status" value="1"/>
</dbReference>
<evidence type="ECO:0000256" key="2">
    <source>
        <dbReference type="ARBA" id="ARBA00022723"/>
    </source>
</evidence>
<proteinExistence type="predicted"/>
<dbReference type="SUPFAM" id="SSF48576">
    <property type="entry name" value="Terpenoid synthases"/>
    <property type="match status" value="1"/>
</dbReference>
<dbReference type="Gene3D" id="1.10.600.10">
    <property type="entry name" value="Farnesyl Diphosphate Synthase"/>
    <property type="match status" value="1"/>
</dbReference>
<evidence type="ECO:0000259" key="5">
    <source>
        <dbReference type="Pfam" id="PF01397"/>
    </source>
</evidence>
<dbReference type="SUPFAM" id="SSF48239">
    <property type="entry name" value="Terpenoid cyclases/Protein prenyltransferases"/>
    <property type="match status" value="1"/>
</dbReference>
<evidence type="ECO:0000256" key="3">
    <source>
        <dbReference type="ARBA" id="ARBA00022842"/>
    </source>
</evidence>
<dbReference type="InterPro" id="IPR036965">
    <property type="entry name" value="Terpene_synth_N_sf"/>
</dbReference>